<keyword evidence="2" id="KW-0732">Signal</keyword>
<evidence type="ECO:0008006" key="5">
    <source>
        <dbReference type="Google" id="ProtNLM"/>
    </source>
</evidence>
<organism evidence="3 4">
    <name type="scientific">Sorangium cellulosum</name>
    <name type="common">Polyangium cellulosum</name>
    <dbReference type="NCBI Taxonomy" id="56"/>
    <lineage>
        <taxon>Bacteria</taxon>
        <taxon>Pseudomonadati</taxon>
        <taxon>Myxococcota</taxon>
        <taxon>Polyangia</taxon>
        <taxon>Polyangiales</taxon>
        <taxon>Polyangiaceae</taxon>
        <taxon>Sorangium</taxon>
    </lineage>
</organism>
<name>A0A4P2Q639_SORCE</name>
<accession>A0A4P2Q639</accession>
<feature type="region of interest" description="Disordered" evidence="1">
    <location>
        <begin position="198"/>
        <end position="227"/>
    </location>
</feature>
<sequence>MATSLLRTCSSRAVAIAVVLASFHLRAAEPPPRSKELEALYQQAEAAMKSLDMVEARRLWARILHLDPSTMALCQLGVVDTRLGRWDVAAEELSECAARMPPPKNDLERRRWEVRHADLARVLQEVGVLHIFTAPGVVPERVLVDGRKVDRADRVYVLPGLHEIVAMAYDGRIARVGVTVKVAESQSVPIVFQRIESPPARPAGAAGGPLAPTREALAGRAPSGVKP</sequence>
<evidence type="ECO:0000313" key="4">
    <source>
        <dbReference type="Proteomes" id="UP000295781"/>
    </source>
</evidence>
<dbReference type="EMBL" id="CP012670">
    <property type="protein sequence ID" value="AUX24701.1"/>
    <property type="molecule type" value="Genomic_DNA"/>
</dbReference>
<feature type="chain" id="PRO_5020930569" description="Secreted protein" evidence="2">
    <location>
        <begin position="28"/>
        <end position="227"/>
    </location>
</feature>
<dbReference type="Proteomes" id="UP000295781">
    <property type="component" value="Chromosome"/>
</dbReference>
<dbReference type="AlphaFoldDB" id="A0A4P2Q639"/>
<feature type="signal peptide" evidence="2">
    <location>
        <begin position="1"/>
        <end position="27"/>
    </location>
</feature>
<evidence type="ECO:0000313" key="3">
    <source>
        <dbReference type="EMBL" id="AUX24701.1"/>
    </source>
</evidence>
<gene>
    <name evidence="3" type="ORF">SOCEGT47_052400</name>
</gene>
<reference evidence="3 4" key="1">
    <citation type="submission" date="2015-09" db="EMBL/GenBank/DDBJ databases">
        <title>Sorangium comparison.</title>
        <authorList>
            <person name="Zaburannyi N."/>
            <person name="Bunk B."/>
            <person name="Overmann J."/>
            <person name="Mueller R."/>
        </authorList>
    </citation>
    <scope>NUCLEOTIDE SEQUENCE [LARGE SCALE GENOMIC DNA]</scope>
    <source>
        <strain evidence="3 4">So ceGT47</strain>
    </source>
</reference>
<evidence type="ECO:0000256" key="1">
    <source>
        <dbReference type="SAM" id="MobiDB-lite"/>
    </source>
</evidence>
<proteinExistence type="predicted"/>
<protein>
    <recommendedName>
        <fullName evidence="5">Secreted protein</fullName>
    </recommendedName>
</protein>
<dbReference type="InterPro" id="IPR011990">
    <property type="entry name" value="TPR-like_helical_dom_sf"/>
</dbReference>
<evidence type="ECO:0000256" key="2">
    <source>
        <dbReference type="SAM" id="SignalP"/>
    </source>
</evidence>
<dbReference type="SUPFAM" id="SSF48452">
    <property type="entry name" value="TPR-like"/>
    <property type="match status" value="1"/>
</dbReference>
<feature type="compositionally biased region" description="Low complexity" evidence="1">
    <location>
        <begin position="202"/>
        <end position="212"/>
    </location>
</feature>
<dbReference type="Gene3D" id="1.25.40.10">
    <property type="entry name" value="Tetratricopeptide repeat domain"/>
    <property type="match status" value="1"/>
</dbReference>